<name>A0A173R4R1_9FIRM</name>
<gene>
    <name evidence="4" type="ORF">ERS852582_00262</name>
</gene>
<evidence type="ECO:0000313" key="5">
    <source>
        <dbReference type="Proteomes" id="UP000095649"/>
    </source>
</evidence>
<dbReference type="InterPro" id="IPR050902">
    <property type="entry name" value="ABC_Transporter_SBP"/>
</dbReference>
<reference evidence="4 5" key="1">
    <citation type="submission" date="2015-09" db="EMBL/GenBank/DDBJ databases">
        <authorList>
            <consortium name="Pathogen Informatics"/>
        </authorList>
    </citation>
    <scope>NUCLEOTIDE SEQUENCE [LARGE SCALE GENOMIC DNA]</scope>
    <source>
        <strain evidence="4 5">2789STDY5834970</strain>
    </source>
</reference>
<accession>A0A173R4R1</accession>
<dbReference type="InterPro" id="IPR002491">
    <property type="entry name" value="ABC_transptr_periplasmic_BD"/>
</dbReference>
<evidence type="ECO:0000256" key="1">
    <source>
        <dbReference type="ARBA" id="ARBA00008814"/>
    </source>
</evidence>
<comment type="similarity">
    <text evidence="1">Belongs to the bacterial solute-binding protein 8 family.</text>
</comment>
<evidence type="ECO:0000256" key="2">
    <source>
        <dbReference type="SAM" id="SignalP"/>
    </source>
</evidence>
<dbReference type="InterPro" id="IPR006311">
    <property type="entry name" value="TAT_signal"/>
</dbReference>
<dbReference type="PANTHER" id="PTHR30535">
    <property type="entry name" value="VITAMIN B12-BINDING PROTEIN"/>
    <property type="match status" value="1"/>
</dbReference>
<dbReference type="PROSITE" id="PS50983">
    <property type="entry name" value="FE_B12_PBP"/>
    <property type="match status" value="1"/>
</dbReference>
<keyword evidence="2" id="KW-0732">Signal</keyword>
<dbReference type="OrthoDB" id="9812528at2"/>
<dbReference type="RefSeq" id="WP_055184606.1">
    <property type="nucleotide sequence ID" value="NZ_CYXN01000001.1"/>
</dbReference>
<dbReference type="PANTHER" id="PTHR30535:SF34">
    <property type="entry name" value="MOLYBDATE-BINDING PROTEIN MOLA"/>
    <property type="match status" value="1"/>
</dbReference>
<protein>
    <submittedName>
        <fullName evidence="4">Periplasmic binding protein</fullName>
    </submittedName>
</protein>
<evidence type="ECO:0000259" key="3">
    <source>
        <dbReference type="PROSITE" id="PS50983"/>
    </source>
</evidence>
<dbReference type="PROSITE" id="PS51257">
    <property type="entry name" value="PROKAR_LIPOPROTEIN"/>
    <property type="match status" value="1"/>
</dbReference>
<dbReference type="Gene3D" id="3.40.50.1980">
    <property type="entry name" value="Nitrogenase molybdenum iron protein domain"/>
    <property type="match status" value="2"/>
</dbReference>
<feature type="domain" description="Fe/B12 periplasmic-binding" evidence="3">
    <location>
        <begin position="96"/>
        <end position="372"/>
    </location>
</feature>
<dbReference type="Proteomes" id="UP000095649">
    <property type="component" value="Unassembled WGS sequence"/>
</dbReference>
<feature type="chain" id="PRO_5008010505" evidence="2">
    <location>
        <begin position="31"/>
        <end position="380"/>
    </location>
</feature>
<proteinExistence type="inferred from homology"/>
<feature type="signal peptide" evidence="2">
    <location>
        <begin position="1"/>
        <end position="30"/>
    </location>
</feature>
<dbReference type="AlphaFoldDB" id="A0A173R4R1"/>
<organism evidence="4 5">
    <name type="scientific">Faecalibacterium prausnitzii</name>
    <dbReference type="NCBI Taxonomy" id="853"/>
    <lineage>
        <taxon>Bacteria</taxon>
        <taxon>Bacillati</taxon>
        <taxon>Bacillota</taxon>
        <taxon>Clostridia</taxon>
        <taxon>Eubacteriales</taxon>
        <taxon>Oscillospiraceae</taxon>
        <taxon>Faecalibacterium</taxon>
    </lineage>
</organism>
<dbReference type="SUPFAM" id="SSF53807">
    <property type="entry name" value="Helical backbone' metal receptor"/>
    <property type="match status" value="1"/>
</dbReference>
<dbReference type="PROSITE" id="PS51318">
    <property type="entry name" value="TAT"/>
    <property type="match status" value="1"/>
</dbReference>
<evidence type="ECO:0000313" key="4">
    <source>
        <dbReference type="EMBL" id="CUM72880.1"/>
    </source>
</evidence>
<dbReference type="EMBL" id="CYXN01000001">
    <property type="protein sequence ID" value="CUM72880.1"/>
    <property type="molecule type" value="Genomic_DNA"/>
</dbReference>
<sequence>MKLTRAQFLKALPAAALVLAGCTAAPTAPADTDELVFDHAYPLDYATQFTADCYADGSTLLTIPDAQAKFLVRPEGAATLRTVPEGVTVLQQPVQNIYLVSTSAMDLFLHLDALDSIALSGTRAEGWYLDEAKQAMQAGRIAYAGKYSAPDYERILTAECGLAVENTMIYHTPEVKEQLERFSIPVLVERSSYESSPLARMEWIKLYGILLGKEALAEEVFAQQAQRIAPLLEQPSTGKRCTFFSITSSGLATVRKSGDYVAQMIGMAGGEYVFAHLADSGNSLSTMNIPLEDLYAGVKDADVLIYNGTIEGTISTKEELLARCALLAECKAVQSGDIWCTTPSFFQQSMALADFMLDLHAVFTGETADPDTLHFLTRIT</sequence>